<dbReference type="PIRSF" id="PIRSF000137">
    <property type="entry name" value="Alcohol_oxidase"/>
    <property type="match status" value="1"/>
</dbReference>
<dbReference type="InterPro" id="IPR036188">
    <property type="entry name" value="FAD/NAD-bd_sf"/>
</dbReference>
<organism evidence="4 5">
    <name type="scientific">Lasiodiplodia theobromae</name>
    <dbReference type="NCBI Taxonomy" id="45133"/>
    <lineage>
        <taxon>Eukaryota</taxon>
        <taxon>Fungi</taxon>
        <taxon>Dikarya</taxon>
        <taxon>Ascomycota</taxon>
        <taxon>Pezizomycotina</taxon>
        <taxon>Dothideomycetes</taxon>
        <taxon>Dothideomycetes incertae sedis</taxon>
        <taxon>Botryosphaeriales</taxon>
        <taxon>Botryosphaeriaceae</taxon>
        <taxon>Lasiodiplodia</taxon>
    </lineage>
</organism>
<keyword evidence="2" id="KW-0285">Flavoprotein</keyword>
<dbReference type="Gene3D" id="3.30.560.10">
    <property type="entry name" value="Glucose Oxidase, domain 3"/>
    <property type="match status" value="1"/>
</dbReference>
<evidence type="ECO:0000259" key="3">
    <source>
        <dbReference type="PROSITE" id="PS00624"/>
    </source>
</evidence>
<dbReference type="SUPFAM" id="SSF51905">
    <property type="entry name" value="FAD/NAD(P)-binding domain"/>
    <property type="match status" value="1"/>
</dbReference>
<comment type="caution">
    <text evidence="4">The sequence shown here is derived from an EMBL/GenBank/DDBJ whole genome shotgun (WGS) entry which is preliminary data.</text>
</comment>
<comment type="similarity">
    <text evidence="1">Belongs to the GMC oxidoreductase family.</text>
</comment>
<dbReference type="GO" id="GO:0016614">
    <property type="term" value="F:oxidoreductase activity, acting on CH-OH group of donors"/>
    <property type="evidence" value="ECO:0007669"/>
    <property type="project" value="InterPro"/>
</dbReference>
<feature type="binding site" evidence="2">
    <location>
        <position position="327"/>
    </location>
    <ligand>
        <name>FAD</name>
        <dbReference type="ChEBI" id="CHEBI:57692"/>
    </ligand>
</feature>
<evidence type="ECO:0000256" key="1">
    <source>
        <dbReference type="ARBA" id="ARBA00010790"/>
    </source>
</evidence>
<dbReference type="InterPro" id="IPR007867">
    <property type="entry name" value="GMC_OxRtase_C"/>
</dbReference>
<dbReference type="Pfam" id="PF05199">
    <property type="entry name" value="GMC_oxred_C"/>
    <property type="match status" value="1"/>
</dbReference>
<feature type="binding site" evidence="2">
    <location>
        <begin position="163"/>
        <end position="166"/>
    </location>
    <ligand>
        <name>FAD</name>
        <dbReference type="ChEBI" id="CHEBI:57692"/>
    </ligand>
</feature>
<name>A0A5N5DAF2_9PEZI</name>
<dbReference type="PANTHER" id="PTHR11552:SF213">
    <property type="entry name" value="DEHYDROGENASE, PUTATIVE-RELATED"/>
    <property type="match status" value="1"/>
</dbReference>
<dbReference type="AlphaFoldDB" id="A0A5N5DAF2"/>
<protein>
    <submittedName>
        <fullName evidence="4">Oxygen-dependent choline dehydrogenase</fullName>
    </submittedName>
</protein>
<dbReference type="PANTHER" id="PTHR11552">
    <property type="entry name" value="GLUCOSE-METHANOL-CHOLINE GMC OXIDOREDUCTASE"/>
    <property type="match status" value="1"/>
</dbReference>
<dbReference type="InterPro" id="IPR012132">
    <property type="entry name" value="GMC_OxRdtase"/>
</dbReference>
<dbReference type="PROSITE" id="PS00624">
    <property type="entry name" value="GMC_OXRED_2"/>
    <property type="match status" value="1"/>
</dbReference>
<proteinExistence type="inferred from homology"/>
<dbReference type="Proteomes" id="UP000325902">
    <property type="component" value="Unassembled WGS sequence"/>
</dbReference>
<dbReference type="EMBL" id="VCHE01000044">
    <property type="protein sequence ID" value="KAB2574380.1"/>
    <property type="molecule type" value="Genomic_DNA"/>
</dbReference>
<reference evidence="4 5" key="1">
    <citation type="journal article" date="2019" name="Sci. Rep.">
        <title>A multi-omics analysis of the grapevine pathogen Lasiodiplodia theobromae reveals that temperature affects the expression of virulence- and pathogenicity-related genes.</title>
        <authorList>
            <person name="Felix C."/>
            <person name="Meneses R."/>
            <person name="Goncalves M.F.M."/>
            <person name="Tilleman L."/>
            <person name="Duarte A.S."/>
            <person name="Jorrin-Novo J.V."/>
            <person name="Van de Peer Y."/>
            <person name="Deforce D."/>
            <person name="Van Nieuwerburgh F."/>
            <person name="Esteves A.C."/>
            <person name="Alves A."/>
        </authorList>
    </citation>
    <scope>NUCLEOTIDE SEQUENCE [LARGE SCALE GENOMIC DNA]</scope>
    <source>
        <strain evidence="4 5">LA-SOL3</strain>
    </source>
</reference>
<comment type="cofactor">
    <cofactor evidence="2">
        <name>FAD</name>
        <dbReference type="ChEBI" id="CHEBI:57692"/>
    </cofactor>
</comment>
<accession>A0A5N5DAF2</accession>
<keyword evidence="2" id="KW-0274">FAD</keyword>
<dbReference type="InterPro" id="IPR000172">
    <property type="entry name" value="GMC_OxRdtase_N"/>
</dbReference>
<evidence type="ECO:0000256" key="2">
    <source>
        <dbReference type="PIRSR" id="PIRSR000137-2"/>
    </source>
</evidence>
<dbReference type="Pfam" id="PF00732">
    <property type="entry name" value="GMC_oxred_N"/>
    <property type="match status" value="1"/>
</dbReference>
<evidence type="ECO:0000313" key="4">
    <source>
        <dbReference type="EMBL" id="KAB2574380.1"/>
    </source>
</evidence>
<feature type="domain" description="Glucose-methanol-choline oxidoreductase N-terminal" evidence="3">
    <location>
        <begin position="380"/>
        <end position="394"/>
    </location>
</feature>
<dbReference type="GO" id="GO:0050660">
    <property type="term" value="F:flavin adenine dinucleotide binding"/>
    <property type="evidence" value="ECO:0007669"/>
    <property type="project" value="InterPro"/>
</dbReference>
<dbReference type="OrthoDB" id="269227at2759"/>
<dbReference type="Gene3D" id="3.50.50.60">
    <property type="entry name" value="FAD/NAD(P)-binding domain"/>
    <property type="match status" value="1"/>
</dbReference>
<evidence type="ECO:0000313" key="5">
    <source>
        <dbReference type="Proteomes" id="UP000325902"/>
    </source>
</evidence>
<keyword evidence="5" id="KW-1185">Reference proteome</keyword>
<sequence>MLVEKYLGLVAASAAAVSGLSIPRSPAETEKRYIHEHARRSVNSTSEYEYVVVGSGPGGGPLAARLALAGHSVLLIDAGDDYGNTTEQMVPALNAFATEYTPMKWDYFVHHYANTTRQQQDSKMVWRTVEGDKYVGKNPPEGAEPLGILYPRAGTLGGCGSHNSLVTIYPHESDWKYIQDLTNDDSWSPSNMRTYFEKLERNRYLPNSVSGHGFSGWLETSLADLSPVATDQKLLSLGISAAMAMGRGLTGKVISTATEFAQALLTDMNAPGPERDATEGLYRVPLAIDATNSKRNGPREFILDVANAVNVDGTRKYHLDISLNTLVTKVRFDQSGLVPKAVGVDYLSGQSLYAADPRYAGAEGISGTVMASKEVIVAAGAFNTPQLLKLSGVGPRDELEKFGIDVVKELPGVGTNMQDRYEMGLISQTETGSPFNVVKDCTWLQSSPDPCLERWKNGPTTALKGVYASSIGLAVIKKSSAAAENDNPDILIAGGPVNFPGYYPGFARGTFSDAKHWTWLMLKGHSRNNKGTVKLRSADPRDVPEITFNSFDTGNTEDGADEKDLQATYEAMEMARKMTNEVIPLDGSFTETWPGANVSTEAQMKQFIKDEAWGHHASCTCPIGADGDENAVLDSEFRVRGVNGLRVVDASVFPKIPGFFISTAIYMVSEKAADVIINGPKVTDVLPLGSV</sequence>
<gene>
    <name evidence="4" type="primary">betA_2</name>
    <name evidence="4" type="ORF">DBV05_g6973</name>
</gene>
<dbReference type="SUPFAM" id="SSF54373">
    <property type="entry name" value="FAD-linked reductases, C-terminal domain"/>
    <property type="match status" value="1"/>
</dbReference>